<keyword evidence="5" id="KW-0227">DNA damage</keyword>
<sequence length="479" mass="53489">MTSVSLKSVETMSTVKILEGQGANMTPTKMGLSKRVYPILSLNPYQGNWTIKVRVTSKSPLRTFKNARGDGNVFNVELTDEDGTQIQATMFKEAADKFYDVLQLDKVYFISKGSLRMANKQYATVKNDYEMTLNSNSEIVEADIESSTFKLPSATYNFTKISDLGRHISSKRFVDVLGVVQSVGPLTTVNRKSNNDEIPKRDIVLLDQSRQTVVLTLWNNMAVKEGASLADLIAESPILMAKGLRLSDFQGVSLSSTMNTMVLINPVIPDANELRTWYEEDGRTASLTPAGASLPGGTNQNRSSFTDRAVLSDIIQPNVGEGKPMYFNVRAYISFIKPDQAMWYLACQTCNRKVVEQSSSSYWCEGCQNHYDKCSRRYIMQAKLSDSSGEAWVSAFNEQAESLLGVSADNLSEMRNQAGDDNQYQNAVRKAMWQPCVYRISAAQTEYMSEKRQRLTVRTVVPVDWVAESKHLLAKITKG</sequence>
<keyword evidence="11 12" id="KW-0539">Nucleus</keyword>
<dbReference type="NCBIfam" id="TIGR00617">
    <property type="entry name" value="rpa1"/>
    <property type="match status" value="1"/>
</dbReference>
<dbReference type="GO" id="GO:0000724">
    <property type="term" value="P:double-strand break repair via homologous recombination"/>
    <property type="evidence" value="ECO:0000318"/>
    <property type="project" value="GO_Central"/>
</dbReference>
<organism evidence="16">
    <name type="scientific">Physcomitrium patens</name>
    <name type="common">Spreading-leaved earth moss</name>
    <name type="synonym">Physcomitrella patens</name>
    <dbReference type="NCBI Taxonomy" id="3218"/>
    <lineage>
        <taxon>Eukaryota</taxon>
        <taxon>Viridiplantae</taxon>
        <taxon>Streptophyta</taxon>
        <taxon>Embryophyta</taxon>
        <taxon>Bryophyta</taxon>
        <taxon>Bryophytina</taxon>
        <taxon>Bryopsida</taxon>
        <taxon>Funariidae</taxon>
        <taxon>Funariales</taxon>
        <taxon>Funariaceae</taxon>
        <taxon>Physcomitrium</taxon>
    </lineage>
</organism>
<evidence type="ECO:0000256" key="6">
    <source>
        <dbReference type="ARBA" id="ARBA00022771"/>
    </source>
</evidence>
<dbReference type="STRING" id="3218.A0A2K1L8X8"/>
<feature type="domain" description="Replication factor A C-terminal" evidence="14">
    <location>
        <begin position="326"/>
        <end position="472"/>
    </location>
</feature>
<keyword evidence="9" id="KW-0233">DNA recombination</keyword>
<reference evidence="17" key="3">
    <citation type="submission" date="2020-12" db="UniProtKB">
        <authorList>
            <consortium name="EnsemblPlants"/>
        </authorList>
    </citation>
    <scope>IDENTIFICATION</scope>
</reference>
<evidence type="ECO:0000256" key="11">
    <source>
        <dbReference type="ARBA" id="ARBA00023242"/>
    </source>
</evidence>
<dbReference type="SUPFAM" id="SSF50249">
    <property type="entry name" value="Nucleic acid-binding proteins"/>
    <property type="match status" value="3"/>
</dbReference>
<evidence type="ECO:0000313" key="16">
    <source>
        <dbReference type="EMBL" id="PNR62483.1"/>
    </source>
</evidence>
<dbReference type="OrthoDB" id="1751331at2759"/>
<dbReference type="GO" id="GO:0051321">
    <property type="term" value="P:meiotic cell cycle"/>
    <property type="evidence" value="ECO:0000318"/>
    <property type="project" value="GO_Central"/>
</dbReference>
<comment type="similarity">
    <text evidence="2 12">Belongs to the replication factor A protein 1 family.</text>
</comment>
<dbReference type="InterPro" id="IPR031657">
    <property type="entry name" value="REPA_OB_2"/>
</dbReference>
<dbReference type="InterPro" id="IPR004591">
    <property type="entry name" value="Rfa1"/>
</dbReference>
<evidence type="ECO:0000256" key="2">
    <source>
        <dbReference type="ARBA" id="ARBA00005690"/>
    </source>
</evidence>
<dbReference type="CDD" id="cd04475">
    <property type="entry name" value="RPA1_DBD_B"/>
    <property type="match status" value="1"/>
</dbReference>
<evidence type="ECO:0000256" key="5">
    <source>
        <dbReference type="ARBA" id="ARBA00022763"/>
    </source>
</evidence>
<evidence type="ECO:0000259" key="13">
    <source>
        <dbReference type="Pfam" id="PF02721"/>
    </source>
</evidence>
<keyword evidence="6 12" id="KW-0863">Zinc-finger</keyword>
<dbReference type="InterPro" id="IPR003871">
    <property type="entry name" value="RFA1B/D_OB_1st"/>
</dbReference>
<dbReference type="PANTHER" id="PTHR47165">
    <property type="entry name" value="OS03G0429900 PROTEIN"/>
    <property type="match status" value="1"/>
</dbReference>
<evidence type="ECO:0000256" key="4">
    <source>
        <dbReference type="ARBA" id="ARBA00022723"/>
    </source>
</evidence>
<evidence type="ECO:0000256" key="8">
    <source>
        <dbReference type="ARBA" id="ARBA00023125"/>
    </source>
</evidence>
<dbReference type="Pfam" id="PF16900">
    <property type="entry name" value="REPA_OB_2"/>
    <property type="match status" value="1"/>
</dbReference>
<dbReference type="CDD" id="cd04474">
    <property type="entry name" value="RPA1_DBD_A"/>
    <property type="match status" value="1"/>
</dbReference>
<dbReference type="PaxDb" id="3218-PP1S257_1V6.1"/>
<evidence type="ECO:0000256" key="1">
    <source>
        <dbReference type="ARBA" id="ARBA00004123"/>
    </source>
</evidence>
<comment type="function">
    <text evidence="12">Component of the replication protein A complex (RPA) required for DNA recombination, repair and replication. The activity of RPA is mediated by single-stranded DNA binding and protein interactions. Probably involved in repair of double-strand DNA breaks (DSBs) induced by genotoxic stresses.</text>
</comment>
<reference evidence="16 18" key="1">
    <citation type="journal article" date="2008" name="Science">
        <title>The Physcomitrella genome reveals evolutionary insights into the conquest of land by plants.</title>
        <authorList>
            <person name="Rensing S."/>
            <person name="Lang D."/>
            <person name="Zimmer A."/>
            <person name="Terry A."/>
            <person name="Salamov A."/>
            <person name="Shapiro H."/>
            <person name="Nishiyama T."/>
            <person name="Perroud P.-F."/>
            <person name="Lindquist E."/>
            <person name="Kamisugi Y."/>
            <person name="Tanahashi T."/>
            <person name="Sakakibara K."/>
            <person name="Fujita T."/>
            <person name="Oishi K."/>
            <person name="Shin-I T."/>
            <person name="Kuroki Y."/>
            <person name="Toyoda A."/>
            <person name="Suzuki Y."/>
            <person name="Hashimoto A."/>
            <person name="Yamaguchi K."/>
            <person name="Sugano A."/>
            <person name="Kohara Y."/>
            <person name="Fujiyama A."/>
            <person name="Anterola A."/>
            <person name="Aoki S."/>
            <person name="Ashton N."/>
            <person name="Barbazuk W.B."/>
            <person name="Barker E."/>
            <person name="Bennetzen J."/>
            <person name="Bezanilla M."/>
            <person name="Blankenship R."/>
            <person name="Cho S.H."/>
            <person name="Dutcher S."/>
            <person name="Estelle M."/>
            <person name="Fawcett J.A."/>
            <person name="Gundlach H."/>
            <person name="Hanada K."/>
            <person name="Heyl A."/>
            <person name="Hicks K.A."/>
            <person name="Hugh J."/>
            <person name="Lohr M."/>
            <person name="Mayer K."/>
            <person name="Melkozernov A."/>
            <person name="Murata T."/>
            <person name="Nelson D."/>
            <person name="Pils B."/>
            <person name="Prigge M."/>
            <person name="Reiss B."/>
            <person name="Renner T."/>
            <person name="Rombauts S."/>
            <person name="Rushton P."/>
            <person name="Sanderfoot A."/>
            <person name="Schween G."/>
            <person name="Shiu S.-H."/>
            <person name="Stueber K."/>
            <person name="Theodoulou F.L."/>
            <person name="Tu H."/>
            <person name="Van de Peer Y."/>
            <person name="Verrier P.J."/>
            <person name="Waters E."/>
            <person name="Wood A."/>
            <person name="Yang L."/>
            <person name="Cove D."/>
            <person name="Cuming A."/>
            <person name="Hasebe M."/>
            <person name="Lucas S."/>
            <person name="Mishler D.B."/>
            <person name="Reski R."/>
            <person name="Grigoriev I."/>
            <person name="Quatrano R.S."/>
            <person name="Boore J.L."/>
        </authorList>
    </citation>
    <scope>NUCLEOTIDE SEQUENCE [LARGE SCALE GENOMIC DNA]</scope>
    <source>
        <strain evidence="17 18">cv. Gransden 2004</strain>
    </source>
</reference>
<dbReference type="FunFam" id="2.40.50.140:FF:000090">
    <property type="entry name" value="Replication protein A subunit"/>
    <property type="match status" value="1"/>
</dbReference>
<dbReference type="EnsemblPlants" id="Pp3c1_20770V3.3">
    <property type="protein sequence ID" value="Pp3c1_20770V3.3"/>
    <property type="gene ID" value="Pp3c1_20770"/>
</dbReference>
<dbReference type="EnsemblPlants" id="Pp3c1_20770V3.2">
    <property type="protein sequence ID" value="Pp3c1_20770V3.2"/>
    <property type="gene ID" value="Pp3c1_20770"/>
</dbReference>
<reference evidence="16 18" key="2">
    <citation type="journal article" date="2018" name="Plant J.">
        <title>The Physcomitrella patens chromosome-scale assembly reveals moss genome structure and evolution.</title>
        <authorList>
            <person name="Lang D."/>
            <person name="Ullrich K.K."/>
            <person name="Murat F."/>
            <person name="Fuchs J."/>
            <person name="Jenkins J."/>
            <person name="Haas F.B."/>
            <person name="Piednoel M."/>
            <person name="Gundlach H."/>
            <person name="Van Bel M."/>
            <person name="Meyberg R."/>
            <person name="Vives C."/>
            <person name="Morata J."/>
            <person name="Symeonidi A."/>
            <person name="Hiss M."/>
            <person name="Muchero W."/>
            <person name="Kamisugi Y."/>
            <person name="Saleh O."/>
            <person name="Blanc G."/>
            <person name="Decker E.L."/>
            <person name="van Gessel N."/>
            <person name="Grimwood J."/>
            <person name="Hayes R.D."/>
            <person name="Graham S.W."/>
            <person name="Gunter L.E."/>
            <person name="McDaniel S.F."/>
            <person name="Hoernstein S.N.W."/>
            <person name="Larsson A."/>
            <person name="Li F.W."/>
            <person name="Perroud P.F."/>
            <person name="Phillips J."/>
            <person name="Ranjan P."/>
            <person name="Rokshar D.S."/>
            <person name="Rothfels C.J."/>
            <person name="Schneider L."/>
            <person name="Shu S."/>
            <person name="Stevenson D.W."/>
            <person name="Thummler F."/>
            <person name="Tillich M."/>
            <person name="Villarreal Aguilar J.C."/>
            <person name="Widiez T."/>
            <person name="Wong G.K."/>
            <person name="Wymore A."/>
            <person name="Zhang Y."/>
            <person name="Zimmer A.D."/>
            <person name="Quatrano R.S."/>
            <person name="Mayer K.F.X."/>
            <person name="Goodstein D."/>
            <person name="Casacuberta J.M."/>
            <person name="Vandepoele K."/>
            <person name="Reski R."/>
            <person name="Cuming A.C."/>
            <person name="Tuskan G.A."/>
            <person name="Maumus F."/>
            <person name="Salse J."/>
            <person name="Schmutz J."/>
            <person name="Rensing S.A."/>
        </authorList>
    </citation>
    <scope>NUCLEOTIDE SEQUENCE [LARGE SCALE GENOMIC DNA]</scope>
    <source>
        <strain evidence="17 18">cv. Gransden 2004</strain>
    </source>
</reference>
<dbReference type="Gramene" id="Pp3c1_20770V3.1">
    <property type="protein sequence ID" value="Pp3c1_20770V3.1"/>
    <property type="gene ID" value="Pp3c1_20770"/>
</dbReference>
<dbReference type="Gene3D" id="2.40.50.140">
    <property type="entry name" value="Nucleic acid-binding proteins"/>
    <property type="match status" value="3"/>
</dbReference>
<dbReference type="InterPro" id="IPR013955">
    <property type="entry name" value="Rep_factor-A_C"/>
</dbReference>
<keyword evidence="8 12" id="KW-0238">DNA-binding</keyword>
<dbReference type="GO" id="GO:0043047">
    <property type="term" value="F:single-stranded telomeric DNA binding"/>
    <property type="evidence" value="ECO:0000318"/>
    <property type="project" value="GO_Central"/>
</dbReference>
<dbReference type="Gramene" id="Pp3c1_20770V3.2">
    <property type="protein sequence ID" value="Pp3c1_20770V3.2"/>
    <property type="gene ID" value="Pp3c1_20770"/>
</dbReference>
<dbReference type="Gramene" id="Pp3c1_20770V3.3">
    <property type="protein sequence ID" value="Pp3c1_20770V3.3"/>
    <property type="gene ID" value="Pp3c1_20770"/>
</dbReference>
<dbReference type="EMBL" id="ABEU02000001">
    <property type="protein sequence ID" value="PNR62483.1"/>
    <property type="molecule type" value="Genomic_DNA"/>
</dbReference>
<feature type="domain" description="Replication protein A OB" evidence="15">
    <location>
        <begin position="167"/>
        <end position="265"/>
    </location>
</feature>
<dbReference type="Pfam" id="PF08646">
    <property type="entry name" value="Rep_fac-A_C"/>
    <property type="match status" value="1"/>
</dbReference>
<keyword evidence="7 12" id="KW-0862">Zinc</keyword>
<comment type="subcellular location">
    <subcellularLocation>
        <location evidence="1 12">Nucleus</location>
    </subcellularLocation>
</comment>
<proteinExistence type="inferred from homology"/>
<dbReference type="GO" id="GO:0006289">
    <property type="term" value="P:nucleotide-excision repair"/>
    <property type="evidence" value="ECO:0000318"/>
    <property type="project" value="GO_Central"/>
</dbReference>
<evidence type="ECO:0000259" key="14">
    <source>
        <dbReference type="Pfam" id="PF08646"/>
    </source>
</evidence>
<comment type="subunit">
    <text evidence="12">Heterotrimer of RPA1, RPA2 and RPA3 (canonical replication protein A complex).</text>
</comment>
<evidence type="ECO:0000256" key="12">
    <source>
        <dbReference type="RuleBase" id="RU364130"/>
    </source>
</evidence>
<dbReference type="Proteomes" id="UP000006727">
    <property type="component" value="Chromosome 1"/>
</dbReference>
<keyword evidence="10" id="KW-0234">DNA repair</keyword>
<dbReference type="FunFam" id="2.40.50.140:FF:000064">
    <property type="entry name" value="Replication protein A subunit"/>
    <property type="match status" value="1"/>
</dbReference>
<dbReference type="GO" id="GO:0005662">
    <property type="term" value="C:DNA replication factor A complex"/>
    <property type="evidence" value="ECO:0000318"/>
    <property type="project" value="GO_Central"/>
</dbReference>
<dbReference type="InterPro" id="IPR047192">
    <property type="entry name" value="Euk_RPA1_DBD_C"/>
</dbReference>
<dbReference type="EnsemblPlants" id="Pp3c1_20770V3.1">
    <property type="protein sequence ID" value="Pp3c1_20770V3.1"/>
    <property type="gene ID" value="Pp3c1_20770"/>
</dbReference>
<dbReference type="OMA" id="FNSYAML"/>
<protein>
    <recommendedName>
        <fullName evidence="12">Replication protein A subunit</fullName>
    </recommendedName>
</protein>
<dbReference type="GO" id="GO:0007004">
    <property type="term" value="P:telomere maintenance via telomerase"/>
    <property type="evidence" value="ECO:0000318"/>
    <property type="project" value="GO_Central"/>
</dbReference>
<keyword evidence="3 12" id="KW-0235">DNA replication</keyword>
<dbReference type="GO" id="GO:0003684">
    <property type="term" value="F:damaged DNA binding"/>
    <property type="evidence" value="ECO:0000318"/>
    <property type="project" value="GO_Central"/>
</dbReference>
<keyword evidence="4 12" id="KW-0479">Metal-binding</keyword>
<dbReference type="PANTHER" id="PTHR47165:SF4">
    <property type="entry name" value="OS03G0429900 PROTEIN"/>
    <property type="match status" value="1"/>
</dbReference>
<dbReference type="GO" id="GO:0008270">
    <property type="term" value="F:zinc ion binding"/>
    <property type="evidence" value="ECO:0007669"/>
    <property type="project" value="UniProtKB-KW"/>
</dbReference>
<evidence type="ECO:0000256" key="9">
    <source>
        <dbReference type="ARBA" id="ARBA00023172"/>
    </source>
</evidence>
<evidence type="ECO:0000313" key="18">
    <source>
        <dbReference type="Proteomes" id="UP000006727"/>
    </source>
</evidence>
<evidence type="ECO:0000256" key="10">
    <source>
        <dbReference type="ARBA" id="ARBA00023204"/>
    </source>
</evidence>
<dbReference type="FunFam" id="2.40.50.140:FF:000041">
    <property type="entry name" value="Replication protein A subunit"/>
    <property type="match status" value="1"/>
</dbReference>
<feature type="domain" description="Replication protein A 70 kDa DNA-binding subunit B/D first OB fold" evidence="13">
    <location>
        <begin position="39"/>
        <end position="140"/>
    </location>
</feature>
<evidence type="ECO:0000256" key="7">
    <source>
        <dbReference type="ARBA" id="ARBA00022833"/>
    </source>
</evidence>
<accession>A0A2K1L8X8</accession>
<evidence type="ECO:0000256" key="3">
    <source>
        <dbReference type="ARBA" id="ARBA00022705"/>
    </source>
</evidence>
<dbReference type="InterPro" id="IPR012340">
    <property type="entry name" value="NA-bd_OB-fold"/>
</dbReference>
<gene>
    <name evidence="17" type="primary">LOC112289227</name>
    <name evidence="16" type="ORF">PHYPA_000907</name>
</gene>
<dbReference type="FunCoup" id="A0A2K1L8X8">
    <property type="interactions" value="1027"/>
</dbReference>
<dbReference type="CDD" id="cd04476">
    <property type="entry name" value="RPA1_DBD_C"/>
    <property type="match status" value="1"/>
</dbReference>
<keyword evidence="18" id="KW-1185">Reference proteome</keyword>
<dbReference type="Pfam" id="PF02721">
    <property type="entry name" value="DUF223"/>
    <property type="match status" value="1"/>
</dbReference>
<dbReference type="GO" id="GO:0006260">
    <property type="term" value="P:DNA replication"/>
    <property type="evidence" value="ECO:0000318"/>
    <property type="project" value="GO_Central"/>
</dbReference>
<evidence type="ECO:0000313" key="17">
    <source>
        <dbReference type="EnsemblPlants" id="Pp3c1_20770V3.1"/>
    </source>
</evidence>
<dbReference type="AlphaFoldDB" id="A0A2K1L8X8"/>
<evidence type="ECO:0000259" key="15">
    <source>
        <dbReference type="Pfam" id="PF16900"/>
    </source>
</evidence>
<name>A0A2K1L8X8_PHYPA</name>